<dbReference type="SMART" id="SM00382">
    <property type="entry name" value="AAA"/>
    <property type="match status" value="2"/>
</dbReference>
<dbReference type="InterPro" id="IPR050334">
    <property type="entry name" value="Molybdenum_import_ModC"/>
</dbReference>
<dbReference type="GO" id="GO:0005524">
    <property type="term" value="F:ATP binding"/>
    <property type="evidence" value="ECO:0007669"/>
    <property type="project" value="UniProtKB-KW"/>
</dbReference>
<dbReference type="PANTHER" id="PTHR43514:SF4">
    <property type="entry name" value="ABC TRANSPORTER I FAMILY MEMBER 10"/>
    <property type="match status" value="1"/>
</dbReference>
<evidence type="ECO:0000256" key="1">
    <source>
        <dbReference type="ARBA" id="ARBA00022741"/>
    </source>
</evidence>
<dbReference type="PANTHER" id="PTHR43514">
    <property type="entry name" value="ABC TRANSPORTER I FAMILY MEMBER 10"/>
    <property type="match status" value="1"/>
</dbReference>
<keyword evidence="5" id="KW-1185">Reference proteome</keyword>
<feature type="domain" description="ABC transporter" evidence="3">
    <location>
        <begin position="5"/>
        <end position="250"/>
    </location>
</feature>
<dbReference type="EMBL" id="CANTUO010000002">
    <property type="protein sequence ID" value="CAI5757516.1"/>
    <property type="molecule type" value="Genomic_DNA"/>
</dbReference>
<dbReference type="Gene3D" id="3.40.50.300">
    <property type="entry name" value="P-loop containing nucleotide triphosphate hydrolases"/>
    <property type="match status" value="2"/>
</dbReference>
<gene>
    <name evidence="4" type="ORF">CANVERA_P2030</name>
</gene>
<accession>A0A9W4TXH7</accession>
<dbReference type="SUPFAM" id="SSF52540">
    <property type="entry name" value="P-loop containing nucleoside triphosphate hydrolases"/>
    <property type="match status" value="2"/>
</dbReference>
<reference evidence="4" key="1">
    <citation type="submission" date="2022-12" db="EMBL/GenBank/DDBJ databases">
        <authorList>
            <person name="Brejova B."/>
        </authorList>
    </citation>
    <scope>NUCLEOTIDE SEQUENCE</scope>
</reference>
<comment type="caution">
    <text evidence="4">The sequence shown here is derived from an EMBL/GenBank/DDBJ whole genome shotgun (WGS) entry which is preliminary data.</text>
</comment>
<dbReference type="OrthoDB" id="10255969at2759"/>
<dbReference type="Pfam" id="PF00005">
    <property type="entry name" value="ABC_tran"/>
    <property type="match status" value="2"/>
</dbReference>
<protein>
    <recommendedName>
        <fullName evidence="3">ABC transporter domain-containing protein</fullName>
    </recommendedName>
</protein>
<dbReference type="Proteomes" id="UP001152885">
    <property type="component" value="Unassembled WGS sequence"/>
</dbReference>
<dbReference type="GO" id="GO:0005739">
    <property type="term" value="C:mitochondrion"/>
    <property type="evidence" value="ECO:0007669"/>
    <property type="project" value="TreeGrafter"/>
</dbReference>
<dbReference type="AlphaFoldDB" id="A0A9W4TXH7"/>
<keyword evidence="2" id="KW-0067">ATP-binding</keyword>
<evidence type="ECO:0000259" key="3">
    <source>
        <dbReference type="PROSITE" id="PS50893"/>
    </source>
</evidence>
<dbReference type="InterPro" id="IPR027417">
    <property type="entry name" value="P-loop_NTPase"/>
</dbReference>
<evidence type="ECO:0000256" key="2">
    <source>
        <dbReference type="ARBA" id="ARBA00022840"/>
    </source>
</evidence>
<evidence type="ECO:0000313" key="5">
    <source>
        <dbReference type="Proteomes" id="UP001152885"/>
    </source>
</evidence>
<feature type="domain" description="ABC transporter" evidence="3">
    <location>
        <begin position="243"/>
        <end position="462"/>
    </location>
</feature>
<dbReference type="InterPro" id="IPR003439">
    <property type="entry name" value="ABC_transporter-like_ATP-bd"/>
</dbReference>
<dbReference type="GO" id="GO:0016887">
    <property type="term" value="F:ATP hydrolysis activity"/>
    <property type="evidence" value="ECO:0007669"/>
    <property type="project" value="InterPro"/>
</dbReference>
<proteinExistence type="predicted"/>
<dbReference type="InterPro" id="IPR003593">
    <property type="entry name" value="AAA+_ATPase"/>
</dbReference>
<name>A0A9W4TXH7_9ASCO</name>
<keyword evidence="1" id="KW-0547">Nucleotide-binding</keyword>
<organism evidence="4 5">
    <name type="scientific">Candida verbasci</name>
    <dbReference type="NCBI Taxonomy" id="1227364"/>
    <lineage>
        <taxon>Eukaryota</taxon>
        <taxon>Fungi</taxon>
        <taxon>Dikarya</taxon>
        <taxon>Ascomycota</taxon>
        <taxon>Saccharomycotina</taxon>
        <taxon>Pichiomycetes</taxon>
        <taxon>Debaryomycetaceae</taxon>
        <taxon>Candida/Lodderomyces clade</taxon>
        <taxon>Candida</taxon>
    </lineage>
</organism>
<dbReference type="PROSITE" id="PS50893">
    <property type="entry name" value="ABC_TRANSPORTER_2"/>
    <property type="match status" value="2"/>
</dbReference>
<sequence>MKNLITIQNSLFKNDTFKKSRYLYKKPISLNIHSNLLITGEYKSFLCKVIAGHYIAQPPLSRIHNIDNVEFLDFNKNNIEKAFLSARFESFSQKSDYETDVNTVSRFITGSDKDFTEHLISLFNLTHLKNKWINSLSNGQMRRAKIAQKLALKPNVLIIDDVFLGLDPKNTEIVSTSLKQVSELHTKIILGLRKEDNLPNWIQDIVYIDENQLIETRDRIVTKPKSNEIKLEKIDNQVDSPHVEFINATVKYKDLVIFQNFNWKIAKGSNWRILGDNGTGKTTLLSMLTGDHPQSWKSNIIINGILRKTGNGISIFDINNKIGMSSPELHSLVPRNKTMKEIVYNGLVKNIGNSNFIYKGIEGGDLSYFDEINQFGDVKFEDLSFSLQKLTLFLRAIVKSPEILILDEAFSCMDESLLKKCHLFIDEHLKDVTILSIGHLNWELPKYDYVMKFVGDEKRNYETYKVV</sequence>
<evidence type="ECO:0000313" key="4">
    <source>
        <dbReference type="EMBL" id="CAI5757516.1"/>
    </source>
</evidence>